<feature type="domain" description="Allantoicase" evidence="2">
    <location>
        <begin position="200"/>
        <end position="344"/>
    </location>
</feature>
<evidence type="ECO:0000313" key="4">
    <source>
        <dbReference type="Proteomes" id="UP000193498"/>
    </source>
</evidence>
<dbReference type="InParanoid" id="A0A1Y1XJN3"/>
<organism evidence="3 4">
    <name type="scientific">Basidiobolus meristosporus CBS 931.73</name>
    <dbReference type="NCBI Taxonomy" id="1314790"/>
    <lineage>
        <taxon>Eukaryota</taxon>
        <taxon>Fungi</taxon>
        <taxon>Fungi incertae sedis</taxon>
        <taxon>Zoopagomycota</taxon>
        <taxon>Entomophthoromycotina</taxon>
        <taxon>Basidiobolomycetes</taxon>
        <taxon>Basidiobolales</taxon>
        <taxon>Basidiobolaceae</taxon>
        <taxon>Basidiobolus</taxon>
    </lineage>
</organism>
<dbReference type="PANTHER" id="PTHR12045:SF3">
    <property type="entry name" value="INACTIVE ALLANTOICASE-RELATED"/>
    <property type="match status" value="1"/>
</dbReference>
<evidence type="ECO:0000259" key="2">
    <source>
        <dbReference type="Pfam" id="PF03561"/>
    </source>
</evidence>
<dbReference type="NCBIfam" id="TIGR02961">
    <property type="entry name" value="allantoicase"/>
    <property type="match status" value="1"/>
</dbReference>
<keyword evidence="4" id="KW-1185">Reference proteome</keyword>
<dbReference type="Gene3D" id="2.60.120.260">
    <property type="entry name" value="Galactose-binding domain-like"/>
    <property type="match status" value="2"/>
</dbReference>
<dbReference type="SUPFAM" id="SSF49785">
    <property type="entry name" value="Galactose-binding domain-like"/>
    <property type="match status" value="2"/>
</dbReference>
<gene>
    <name evidence="3" type="ORF">K493DRAFT_238392</name>
</gene>
<evidence type="ECO:0000256" key="1">
    <source>
        <dbReference type="ARBA" id="ARBA00009242"/>
    </source>
</evidence>
<dbReference type="Proteomes" id="UP000193498">
    <property type="component" value="Unassembled WGS sequence"/>
</dbReference>
<dbReference type="OrthoDB" id="10266039at2759"/>
<feature type="domain" description="Allantoicase" evidence="2">
    <location>
        <begin position="29"/>
        <end position="180"/>
    </location>
</feature>
<dbReference type="EMBL" id="MCFE01000582">
    <property type="protein sequence ID" value="ORX85948.1"/>
    <property type="molecule type" value="Genomic_DNA"/>
</dbReference>
<dbReference type="PANTHER" id="PTHR12045">
    <property type="entry name" value="ALLANTOICASE"/>
    <property type="match status" value="1"/>
</dbReference>
<dbReference type="STRING" id="1314790.A0A1Y1XJN3"/>
<evidence type="ECO:0000313" key="3">
    <source>
        <dbReference type="EMBL" id="ORX85948.1"/>
    </source>
</evidence>
<proteinExistence type="inferred from homology"/>
<sequence length="345" mass="38381">MASYTQLPIEDFKSTPLANYVDLANSKLGSKVVAVSDEFFAAASNMLNPKPSVREANKFIETGAWFDGWETRRHNPTHDWAIIQLGFAGSIVGFDIDTAHFTGNHAPAASVDAAFVSEEELKKGGEINYQWKEILPKVELNPTSKHFFLLNNPDNTPYNFVRINQYPDGGIARFRVYGTIVPLFPEDKGELVDLAYVGNGGRVVHSSNDHFSPGSNVILPTRGENMGDGWETKRSRTPGHVDYVIVKLGAPGRLDKAIFDTLHFRGNFPAQASLEAAFSQEENPENDPASSQEGFWTTISPRQKTAADTEHDWDLTPKDKVFTHVRATLYPDGGFKRLRVYGYRA</sequence>
<dbReference type="AlphaFoldDB" id="A0A1Y1XJN3"/>
<dbReference type="InterPro" id="IPR015908">
    <property type="entry name" value="Allantoicase_dom"/>
</dbReference>
<dbReference type="InterPro" id="IPR008979">
    <property type="entry name" value="Galactose-bd-like_sf"/>
</dbReference>
<dbReference type="PIRSF" id="PIRSF016516">
    <property type="entry name" value="Allantoicase"/>
    <property type="match status" value="1"/>
</dbReference>
<comment type="caution">
    <text evidence="3">The sequence shown here is derived from an EMBL/GenBank/DDBJ whole genome shotgun (WGS) entry which is preliminary data.</text>
</comment>
<accession>A0A1Y1XJN3</accession>
<reference evidence="3 4" key="1">
    <citation type="submission" date="2016-07" db="EMBL/GenBank/DDBJ databases">
        <title>Pervasive Adenine N6-methylation of Active Genes in Fungi.</title>
        <authorList>
            <consortium name="DOE Joint Genome Institute"/>
            <person name="Mondo S.J."/>
            <person name="Dannebaum R.O."/>
            <person name="Kuo R.C."/>
            <person name="Labutti K."/>
            <person name="Haridas S."/>
            <person name="Kuo A."/>
            <person name="Salamov A."/>
            <person name="Ahrendt S.R."/>
            <person name="Lipzen A."/>
            <person name="Sullivan W."/>
            <person name="Andreopoulos W.B."/>
            <person name="Clum A."/>
            <person name="Lindquist E."/>
            <person name="Daum C."/>
            <person name="Ramamoorthy G.K."/>
            <person name="Gryganskyi A."/>
            <person name="Culley D."/>
            <person name="Magnuson J.K."/>
            <person name="James T.Y."/>
            <person name="O'Malley M.A."/>
            <person name="Stajich J.E."/>
            <person name="Spatafora J.W."/>
            <person name="Visel A."/>
            <person name="Grigoriev I.V."/>
        </authorList>
    </citation>
    <scope>NUCLEOTIDE SEQUENCE [LARGE SCALE GENOMIC DNA]</scope>
    <source>
        <strain evidence="3 4">CBS 931.73</strain>
    </source>
</reference>
<protein>
    <submittedName>
        <fullName evidence="3">Allantoicase</fullName>
    </submittedName>
</protein>
<dbReference type="HAMAP" id="MF_00813">
    <property type="entry name" value="Allantoicase"/>
    <property type="match status" value="1"/>
</dbReference>
<name>A0A1Y1XJN3_9FUNG</name>
<comment type="similarity">
    <text evidence="1">Belongs to the allantoicase family.</text>
</comment>
<dbReference type="FunCoup" id="A0A1Y1XJN3">
    <property type="interactions" value="100"/>
</dbReference>
<dbReference type="GO" id="GO:0000256">
    <property type="term" value="P:allantoin catabolic process"/>
    <property type="evidence" value="ECO:0007669"/>
    <property type="project" value="InterPro"/>
</dbReference>
<dbReference type="Pfam" id="PF03561">
    <property type="entry name" value="Allantoicase"/>
    <property type="match status" value="2"/>
</dbReference>
<dbReference type="GO" id="GO:0004037">
    <property type="term" value="F:allantoicase activity"/>
    <property type="evidence" value="ECO:0007669"/>
    <property type="project" value="InterPro"/>
</dbReference>
<dbReference type="InterPro" id="IPR005164">
    <property type="entry name" value="Allantoicase"/>
</dbReference>